<keyword evidence="5" id="KW-0812">Transmembrane</keyword>
<keyword evidence="5" id="KW-0472">Membrane</keyword>
<evidence type="ECO:0000259" key="6">
    <source>
        <dbReference type="PROSITE" id="PS51999"/>
    </source>
</evidence>
<dbReference type="GO" id="GO:0008270">
    <property type="term" value="F:zinc ion binding"/>
    <property type="evidence" value="ECO:0007669"/>
    <property type="project" value="UniProtKB-KW"/>
</dbReference>
<keyword evidence="3" id="KW-0862">Zinc</keyword>
<evidence type="ECO:0000313" key="7">
    <source>
        <dbReference type="EMBL" id="CAI9274851.1"/>
    </source>
</evidence>
<evidence type="ECO:0000256" key="1">
    <source>
        <dbReference type="ARBA" id="ARBA00022723"/>
    </source>
</evidence>
<dbReference type="EMBL" id="OX465079">
    <property type="protein sequence ID" value="CAI9274851.1"/>
    <property type="molecule type" value="Genomic_DNA"/>
</dbReference>
<dbReference type="PROSITE" id="PS51999">
    <property type="entry name" value="ZF_GRF"/>
    <property type="match status" value="1"/>
</dbReference>
<reference evidence="7" key="1">
    <citation type="submission" date="2023-04" db="EMBL/GenBank/DDBJ databases">
        <authorList>
            <person name="Vijverberg K."/>
            <person name="Xiong W."/>
            <person name="Schranz E."/>
        </authorList>
    </citation>
    <scope>NUCLEOTIDE SEQUENCE</scope>
</reference>
<dbReference type="PANTHER" id="PTHR33248">
    <property type="entry name" value="ZINC ION-BINDING PROTEIN"/>
    <property type="match status" value="1"/>
</dbReference>
<protein>
    <recommendedName>
        <fullName evidence="6">GRF-type domain-containing protein</fullName>
    </recommendedName>
</protein>
<feature type="transmembrane region" description="Helical" evidence="5">
    <location>
        <begin position="147"/>
        <end position="167"/>
    </location>
</feature>
<name>A0AA35YIX6_LACSI</name>
<organism evidence="7 8">
    <name type="scientific">Lactuca saligna</name>
    <name type="common">Willowleaf lettuce</name>
    <dbReference type="NCBI Taxonomy" id="75948"/>
    <lineage>
        <taxon>Eukaryota</taxon>
        <taxon>Viridiplantae</taxon>
        <taxon>Streptophyta</taxon>
        <taxon>Embryophyta</taxon>
        <taxon>Tracheophyta</taxon>
        <taxon>Spermatophyta</taxon>
        <taxon>Magnoliopsida</taxon>
        <taxon>eudicotyledons</taxon>
        <taxon>Gunneridae</taxon>
        <taxon>Pentapetalae</taxon>
        <taxon>asterids</taxon>
        <taxon>campanulids</taxon>
        <taxon>Asterales</taxon>
        <taxon>Asteraceae</taxon>
        <taxon>Cichorioideae</taxon>
        <taxon>Cichorieae</taxon>
        <taxon>Lactucinae</taxon>
        <taxon>Lactuca</taxon>
    </lineage>
</organism>
<dbReference type="InterPro" id="IPR010666">
    <property type="entry name" value="Znf_GRF"/>
</dbReference>
<evidence type="ECO:0000256" key="4">
    <source>
        <dbReference type="PROSITE-ProRule" id="PRU01343"/>
    </source>
</evidence>
<gene>
    <name evidence="7" type="ORF">LSALG_LOCUS14905</name>
</gene>
<dbReference type="Proteomes" id="UP001177003">
    <property type="component" value="Chromosome 3"/>
</dbReference>
<accession>A0AA35YIX6</accession>
<dbReference type="AlphaFoldDB" id="A0AA35YIX6"/>
<evidence type="ECO:0000256" key="3">
    <source>
        <dbReference type="ARBA" id="ARBA00022833"/>
    </source>
</evidence>
<evidence type="ECO:0000313" key="8">
    <source>
        <dbReference type="Proteomes" id="UP001177003"/>
    </source>
</evidence>
<keyword evidence="8" id="KW-1185">Reference proteome</keyword>
<evidence type="ECO:0000256" key="5">
    <source>
        <dbReference type="SAM" id="Phobius"/>
    </source>
</evidence>
<proteinExistence type="predicted"/>
<keyword evidence="5" id="KW-1133">Transmembrane helix</keyword>
<keyword evidence="2 4" id="KW-0863">Zinc-finger</keyword>
<evidence type="ECO:0000256" key="2">
    <source>
        <dbReference type="ARBA" id="ARBA00022771"/>
    </source>
</evidence>
<feature type="domain" description="GRF-type" evidence="6">
    <location>
        <begin position="59"/>
        <end position="104"/>
    </location>
</feature>
<sequence>MEPLIEQNAISSYPKLGQCRPPETLFLIVKTQAMSFLSTRSSNILRLGHHGHDEQCPPCKCKNGINVERIAWTDDNPTCKFWNCKNSVSSDGPSCKFFKWKDEEMEEEYYKDHLCKMRYEELMEVEKDGFEIELMELNKKNPIMKTYLRYAKCLILVLFIAIIRMWLKSDFGG</sequence>
<keyword evidence="1" id="KW-0479">Metal-binding</keyword>